<feature type="compositionally biased region" description="Low complexity" evidence="1">
    <location>
        <begin position="224"/>
        <end position="257"/>
    </location>
</feature>
<accession>A0A841FBM9</accession>
<feature type="region of interest" description="Disordered" evidence="1">
    <location>
        <begin position="104"/>
        <end position="144"/>
    </location>
</feature>
<gene>
    <name evidence="3" type="ORF">HNR73_001041</name>
</gene>
<evidence type="ECO:0000313" key="4">
    <source>
        <dbReference type="Proteomes" id="UP000548476"/>
    </source>
</evidence>
<sequence>MSEEQQPSGKRFELSGLQVAAATAAAVTATVVASTLGVAGTIIGAVLASVISTVGSALYLASMTHTKEKLRAIPKRYDVTRIAGATPTAVVTEEHPPTEVIRLPAPGSDGDATVIRDGGDRTREQARPTGRATVTLPAPEPEEERRPFLTRWKAVALTALVVCGLTFGVVTIAEALLGQPLAGLFGQADGATGTSLNNGPPVDRDDPPEDTPEKPPPASEETEAPTTDPATPGESPSSQPSSPSPSPSSSSPSSSPSDTPGDGGPEAPDAQGG</sequence>
<reference evidence="3 4" key="1">
    <citation type="submission" date="2020-08" db="EMBL/GenBank/DDBJ databases">
        <title>Genomic Encyclopedia of Type Strains, Phase IV (KMG-IV): sequencing the most valuable type-strain genomes for metagenomic binning, comparative biology and taxonomic classification.</title>
        <authorList>
            <person name="Goeker M."/>
        </authorList>
    </citation>
    <scope>NUCLEOTIDE SEQUENCE [LARGE SCALE GENOMIC DNA]</scope>
    <source>
        <strain evidence="3 4">YIM 65646</strain>
    </source>
</reference>
<keyword evidence="2" id="KW-1133">Transmembrane helix</keyword>
<feature type="transmembrane region" description="Helical" evidence="2">
    <location>
        <begin position="38"/>
        <end position="61"/>
    </location>
</feature>
<name>A0A841FBM9_9ACTN</name>
<feature type="transmembrane region" description="Helical" evidence="2">
    <location>
        <begin position="12"/>
        <end position="32"/>
    </location>
</feature>
<keyword evidence="2" id="KW-0472">Membrane</keyword>
<comment type="caution">
    <text evidence="3">The sequence shown here is derived from an EMBL/GenBank/DDBJ whole genome shotgun (WGS) entry which is preliminary data.</text>
</comment>
<feature type="transmembrane region" description="Helical" evidence="2">
    <location>
        <begin position="154"/>
        <end position="177"/>
    </location>
</feature>
<dbReference type="EMBL" id="JACHGT010000002">
    <property type="protein sequence ID" value="MBB6033194.1"/>
    <property type="molecule type" value="Genomic_DNA"/>
</dbReference>
<feature type="compositionally biased region" description="Basic and acidic residues" evidence="1">
    <location>
        <begin position="117"/>
        <end position="126"/>
    </location>
</feature>
<evidence type="ECO:0000256" key="2">
    <source>
        <dbReference type="SAM" id="Phobius"/>
    </source>
</evidence>
<protein>
    <submittedName>
        <fullName evidence="3">Uncharacterized protein</fullName>
    </submittedName>
</protein>
<evidence type="ECO:0000256" key="1">
    <source>
        <dbReference type="SAM" id="MobiDB-lite"/>
    </source>
</evidence>
<keyword evidence="4" id="KW-1185">Reference proteome</keyword>
<evidence type="ECO:0000313" key="3">
    <source>
        <dbReference type="EMBL" id="MBB6033194.1"/>
    </source>
</evidence>
<organism evidence="3 4">
    <name type="scientific">Phytomonospora endophytica</name>
    <dbReference type="NCBI Taxonomy" id="714109"/>
    <lineage>
        <taxon>Bacteria</taxon>
        <taxon>Bacillati</taxon>
        <taxon>Actinomycetota</taxon>
        <taxon>Actinomycetes</taxon>
        <taxon>Micromonosporales</taxon>
        <taxon>Micromonosporaceae</taxon>
        <taxon>Phytomonospora</taxon>
    </lineage>
</organism>
<dbReference type="AlphaFoldDB" id="A0A841FBM9"/>
<feature type="region of interest" description="Disordered" evidence="1">
    <location>
        <begin position="191"/>
        <end position="273"/>
    </location>
</feature>
<dbReference type="Proteomes" id="UP000548476">
    <property type="component" value="Unassembled WGS sequence"/>
</dbReference>
<proteinExistence type="predicted"/>
<dbReference type="RefSeq" id="WP_184786084.1">
    <property type="nucleotide sequence ID" value="NZ_BONT01000023.1"/>
</dbReference>
<keyword evidence="2" id="KW-0812">Transmembrane</keyword>